<keyword evidence="4" id="KW-0472">Membrane</keyword>
<gene>
    <name evidence="5" type="ORF">C4K46_09565</name>
</gene>
<dbReference type="RefSeq" id="WP_209628936.1">
    <property type="nucleotide sequence ID" value="NZ_PRDG01000006.1"/>
</dbReference>
<dbReference type="PROSITE" id="PS00409">
    <property type="entry name" value="PROKAR_NTER_METHYL"/>
    <property type="match status" value="1"/>
</dbReference>
<feature type="compositionally biased region" description="Polar residues" evidence="3">
    <location>
        <begin position="122"/>
        <end position="135"/>
    </location>
</feature>
<protein>
    <submittedName>
        <fullName evidence="5">Prepilin-type cleavage/methylation domain-containing protein</fullName>
    </submittedName>
</protein>
<evidence type="ECO:0000256" key="3">
    <source>
        <dbReference type="SAM" id="MobiDB-lite"/>
    </source>
</evidence>
<evidence type="ECO:0000256" key="4">
    <source>
        <dbReference type="SAM" id="Phobius"/>
    </source>
</evidence>
<evidence type="ECO:0000313" key="5">
    <source>
        <dbReference type="EMBL" id="MBP2624182.1"/>
    </source>
</evidence>
<dbReference type="EMBL" id="PRDG01000006">
    <property type="protein sequence ID" value="MBP2624182.1"/>
    <property type="molecule type" value="Genomic_DNA"/>
</dbReference>
<dbReference type="NCBIfam" id="TIGR02532">
    <property type="entry name" value="IV_pilin_GFxxxE"/>
    <property type="match status" value="1"/>
</dbReference>
<dbReference type="SUPFAM" id="SSF54523">
    <property type="entry name" value="Pili subunits"/>
    <property type="match status" value="1"/>
</dbReference>
<dbReference type="InterPro" id="IPR045584">
    <property type="entry name" value="Pilin-like"/>
</dbReference>
<dbReference type="PANTHER" id="PTHR30093">
    <property type="entry name" value="GENERAL SECRETION PATHWAY PROTEIN G"/>
    <property type="match status" value="1"/>
</dbReference>
<dbReference type="InterPro" id="IPR012902">
    <property type="entry name" value="N_methyl_site"/>
</dbReference>
<dbReference type="Pfam" id="PF07963">
    <property type="entry name" value="N_methyl"/>
    <property type="match status" value="1"/>
</dbReference>
<keyword evidence="2" id="KW-0178">Competence</keyword>
<feature type="region of interest" description="Disordered" evidence="3">
    <location>
        <begin position="120"/>
        <end position="152"/>
    </location>
</feature>
<sequence length="152" mass="16638">MLNKLQAMRKNLKKKGKGFTLVELIVVIIIIAIIAAVALPRIAAFQENARKSRIQSEHRQLVTAIQARISQSKNPSEEWKEIKSIEDVKAYMNVKSASGDLANSLAKDGENNGPAHVIASGKLTSTYTDPANKTGNDSKSETFEYDISPANQ</sequence>
<organism evidence="5 6">
    <name type="scientific">Streptococcus oricebi</name>
    <dbReference type="NCBI Taxonomy" id="1547447"/>
    <lineage>
        <taxon>Bacteria</taxon>
        <taxon>Bacillati</taxon>
        <taxon>Bacillota</taxon>
        <taxon>Bacilli</taxon>
        <taxon>Lactobacillales</taxon>
        <taxon>Streptococcaceae</taxon>
        <taxon>Streptococcus</taxon>
    </lineage>
</organism>
<keyword evidence="4" id="KW-1133">Transmembrane helix</keyword>
<evidence type="ECO:0000256" key="1">
    <source>
        <dbReference type="ARBA" id="ARBA00004241"/>
    </source>
</evidence>
<accession>A0ABS5B5R3</accession>
<evidence type="ECO:0000256" key="2">
    <source>
        <dbReference type="ARBA" id="ARBA00023287"/>
    </source>
</evidence>
<evidence type="ECO:0000313" key="6">
    <source>
        <dbReference type="Proteomes" id="UP001519296"/>
    </source>
</evidence>
<comment type="caution">
    <text evidence="5">The sequence shown here is derived from an EMBL/GenBank/DDBJ whole genome shotgun (WGS) entry which is preliminary data.</text>
</comment>
<keyword evidence="4" id="KW-0812">Transmembrane</keyword>
<proteinExistence type="predicted"/>
<keyword evidence="6" id="KW-1185">Reference proteome</keyword>
<comment type="subcellular location">
    <subcellularLocation>
        <location evidence="1">Cell surface</location>
    </subcellularLocation>
</comment>
<dbReference type="Proteomes" id="UP001519296">
    <property type="component" value="Unassembled WGS sequence"/>
</dbReference>
<reference evidence="5 6" key="1">
    <citation type="submission" date="2018-02" db="EMBL/GenBank/DDBJ databases">
        <title>Draft genome sequence of Streptococcus oricebi CCUG 70868T type strain.</title>
        <authorList>
            <person name="Mendez V."/>
            <person name="Salva-Serra F."/>
            <person name="Jaen-Luchoro D."/>
            <person name="Gonzales-Siles L."/>
            <person name="Karlsson R."/>
            <person name="Engstrom-Jakobsson H."/>
            <person name="Busquets A."/>
            <person name="Gomila M."/>
            <person name="Pineiro-Iglesias B."/>
            <person name="Bennasar-Figueras A."/>
            <person name="Seeger M."/>
            <person name="Moore E."/>
        </authorList>
    </citation>
    <scope>NUCLEOTIDE SEQUENCE [LARGE SCALE GENOMIC DNA]</scope>
    <source>
        <strain evidence="5 6">CCUG 70868</strain>
    </source>
</reference>
<dbReference type="Gene3D" id="3.30.700.10">
    <property type="entry name" value="Glycoprotein, Type 4 Pilin"/>
    <property type="match status" value="1"/>
</dbReference>
<name>A0ABS5B5R3_9STRE</name>
<feature type="transmembrane region" description="Helical" evidence="4">
    <location>
        <begin position="21"/>
        <end position="43"/>
    </location>
</feature>